<dbReference type="InterPro" id="IPR011335">
    <property type="entry name" value="Restrct_endonuc-II-like"/>
</dbReference>
<gene>
    <name evidence="1" type="ORF">HF320_02160</name>
</gene>
<name>A0A7X9UAX7_9ACTN</name>
<evidence type="ECO:0000313" key="1">
    <source>
        <dbReference type="EMBL" id="NMF55139.1"/>
    </source>
</evidence>
<dbReference type="AlphaFoldDB" id="A0A7X9UAX7"/>
<evidence type="ECO:0000313" key="2">
    <source>
        <dbReference type="Proteomes" id="UP000546970"/>
    </source>
</evidence>
<dbReference type="GO" id="GO:0003677">
    <property type="term" value="F:DNA binding"/>
    <property type="evidence" value="ECO:0007669"/>
    <property type="project" value="InterPro"/>
</dbReference>
<dbReference type="GO" id="GO:0009307">
    <property type="term" value="P:DNA restriction-modification system"/>
    <property type="evidence" value="ECO:0007669"/>
    <property type="project" value="InterPro"/>
</dbReference>
<reference evidence="1 2" key="1">
    <citation type="submission" date="2020-04" db="EMBL/GenBank/DDBJ databases">
        <title>Collinsella sp. KGMB02528 nov., an anaerobic actinobacterium isolated from human feces.</title>
        <authorList>
            <person name="Han K.-I."/>
            <person name="Eom M.K."/>
            <person name="Kim J.-S."/>
            <person name="Lee K.C."/>
            <person name="Suh M.K."/>
            <person name="Park S.-H."/>
            <person name="Lee J.H."/>
            <person name="Kang S.W."/>
            <person name="Park J.-E."/>
            <person name="Oh B.S."/>
            <person name="Yu S.Y."/>
            <person name="Choi S.-H."/>
            <person name="Lee D.H."/>
            <person name="Yoon H."/>
            <person name="Kim B.-Y."/>
            <person name="Lee J.H."/>
            <person name="Lee J.-S."/>
        </authorList>
    </citation>
    <scope>NUCLEOTIDE SEQUENCE [LARGE SCALE GENOMIC DNA]</scope>
    <source>
        <strain evidence="1 2">KGMB02528</strain>
    </source>
</reference>
<dbReference type="Gene3D" id="3.40.91.20">
    <property type="match status" value="1"/>
</dbReference>
<accession>A0A7X9UAX7</accession>
<dbReference type="GO" id="GO:0000287">
    <property type="term" value="F:magnesium ion binding"/>
    <property type="evidence" value="ECO:0007669"/>
    <property type="project" value="InterPro"/>
</dbReference>
<sequence>MDYCIHGHRHADYLFSSLEEYSTTWFEVLSALDSINDQDIIDEFESEKREAKSISQAINRIVKKQMLLREWQCESYIFADHEYGIQAKGTWRLDFAKGPLSMEVAFNHRSDIAWNLIKPTLASELNHVQKAIQTSGGIIVTATQELKEAGGFDNACGSYEDYVQYLKPLYGMLPAPLAIIGLKAPESFKIDVVPNGPGKKKGVVALYAMELKGRYYCPACGTVLNEKPPACECGQHLAYRS</sequence>
<dbReference type="InterPro" id="IPR015278">
    <property type="entry name" value="BglII-like"/>
</dbReference>
<keyword evidence="2" id="KW-1185">Reference proteome</keyword>
<dbReference type="RefSeq" id="WP_169276855.1">
    <property type="nucleotide sequence ID" value="NZ_JABBCP010000001.1"/>
</dbReference>
<dbReference type="SUPFAM" id="SSF52980">
    <property type="entry name" value="Restriction endonuclease-like"/>
    <property type="match status" value="1"/>
</dbReference>
<dbReference type="EMBL" id="JABBCP010000001">
    <property type="protein sequence ID" value="NMF55139.1"/>
    <property type="molecule type" value="Genomic_DNA"/>
</dbReference>
<organism evidence="1 2">
    <name type="scientific">Collinsella acetigenes</name>
    <dbReference type="NCBI Taxonomy" id="2713419"/>
    <lineage>
        <taxon>Bacteria</taxon>
        <taxon>Bacillati</taxon>
        <taxon>Actinomycetota</taxon>
        <taxon>Coriobacteriia</taxon>
        <taxon>Coriobacteriales</taxon>
        <taxon>Coriobacteriaceae</taxon>
        <taxon>Collinsella</taxon>
    </lineage>
</organism>
<dbReference type="GO" id="GO:0009036">
    <property type="term" value="F:type II site-specific deoxyribonuclease activity"/>
    <property type="evidence" value="ECO:0007669"/>
    <property type="project" value="InterPro"/>
</dbReference>
<comment type="caution">
    <text evidence="1">The sequence shown here is derived from an EMBL/GenBank/DDBJ whole genome shotgun (WGS) entry which is preliminary data.</text>
</comment>
<dbReference type="Proteomes" id="UP000546970">
    <property type="component" value="Unassembled WGS sequence"/>
</dbReference>
<dbReference type="InterPro" id="IPR011338">
    <property type="entry name" value="BamHI/BglII/BstY"/>
</dbReference>
<dbReference type="Pfam" id="PF09195">
    <property type="entry name" value="Endonuc-BglII"/>
    <property type="match status" value="1"/>
</dbReference>
<proteinExistence type="predicted"/>
<protein>
    <submittedName>
        <fullName evidence="1">Uncharacterized protein</fullName>
    </submittedName>
</protein>